<keyword evidence="1" id="KW-0560">Oxidoreductase</keyword>
<keyword evidence="1" id="KW-0443">Lipid metabolism</keyword>
<protein>
    <recommendedName>
        <fullName evidence="1">Fatty acyl-CoA reductase</fullName>
        <ecNumber evidence="1">1.2.1.84</ecNumber>
    </recommendedName>
</protein>
<proteinExistence type="inferred from homology"/>
<dbReference type="SUPFAM" id="SSF51735">
    <property type="entry name" value="NAD(P)-binding Rossmann-fold domains"/>
    <property type="match status" value="1"/>
</dbReference>
<dbReference type="Pfam" id="PF07993">
    <property type="entry name" value="NAD_binding_4"/>
    <property type="match status" value="1"/>
</dbReference>
<dbReference type="InterPro" id="IPR013120">
    <property type="entry name" value="FAR_NAD-bd"/>
</dbReference>
<dbReference type="Gene3D" id="3.40.50.720">
    <property type="entry name" value="NAD(P)-binding Rossmann-like Domain"/>
    <property type="match status" value="1"/>
</dbReference>
<dbReference type="STRING" id="1509407.A0A0L1IMQ7"/>
<dbReference type="EC" id="1.2.1.84" evidence="1"/>
<comment type="similarity">
    <text evidence="1">Belongs to the fatty acyl-CoA reductase family.</text>
</comment>
<sequence length="451" mass="50645">MWEYYSGKVLFVTGASGFLGTALAYRIISQAPVAHLYLLCRGGLPRLEEVWRQYLPPKYIECLYDPELVTVIPGDILEPNLGIDVDHLQALYERVNIVIHAASSIKLMTTLKKLAKPVIHGSENVAQFAFQCQRLDRFVYVSTAYVNAFLYQESDDTDPYVKETIYPLGRGWISDVRDEWKQVQREGDSPEYAAHNFPWPAAGRADQLLILRPSVIAPAQTFPYQGFSVPKSTPTTMLAACFILTPTLVARLASRAKDPETESTIDEVPVDVVVDRLLVHLAKGTTGPVHAVGGTRARYTFQAFWAQAMTLRKFPWPLRKQWLDVDWRSSLLNPIARVYVIYAASYRFSEAKTIGLWESLSERERSELQFFTSASGNKVDLAARAEQIRFVAEQFAAKGLLSWILFWFFIPRDSSDVACLNEPMILPIGAISRANSANSAPVSQQDLSEGP</sequence>
<dbReference type="AlphaFoldDB" id="A0A0L1IMQ7"/>
<evidence type="ECO:0000313" key="4">
    <source>
        <dbReference type="Proteomes" id="UP000037505"/>
    </source>
</evidence>
<comment type="function">
    <text evidence="1">Catalyzes the reduction of fatty acyl-CoA to fatty alcohols.</text>
</comment>
<gene>
    <name evidence="3" type="ORF">ANOM_010719</name>
</gene>
<dbReference type="RefSeq" id="XP_015401797.1">
    <property type="nucleotide sequence ID" value="XM_015555975.1"/>
</dbReference>
<keyword evidence="1" id="KW-0444">Lipid biosynthesis</keyword>
<dbReference type="EMBL" id="JNOM01000525">
    <property type="protein sequence ID" value="KNG80874.1"/>
    <property type="molecule type" value="Genomic_DNA"/>
</dbReference>
<feature type="domain" description="Thioester reductase (TE)" evidence="2">
    <location>
        <begin position="12"/>
        <end position="275"/>
    </location>
</feature>
<comment type="caution">
    <text evidence="3">The sequence shown here is derived from an EMBL/GenBank/DDBJ whole genome shotgun (WGS) entry which is preliminary data.</text>
</comment>
<dbReference type="GeneID" id="26812523"/>
<dbReference type="InterPro" id="IPR036291">
    <property type="entry name" value="NAD(P)-bd_dom_sf"/>
</dbReference>
<dbReference type="GO" id="GO:0102965">
    <property type="term" value="F:alcohol-forming long-chain fatty acyl-CoA reductase activity"/>
    <property type="evidence" value="ECO:0007669"/>
    <property type="project" value="UniProtKB-EC"/>
</dbReference>
<reference evidence="3 4" key="1">
    <citation type="submission" date="2014-06" db="EMBL/GenBank/DDBJ databases">
        <title>The Genome of the Aflatoxigenic Filamentous Fungus Aspergillus nomius.</title>
        <authorList>
            <person name="Moore M.G."/>
            <person name="Shannon B.M."/>
            <person name="Brian M.M."/>
        </authorList>
    </citation>
    <scope>NUCLEOTIDE SEQUENCE [LARGE SCALE GENOMIC DNA]</scope>
    <source>
        <strain evidence="3 4">NRRL 13137</strain>
    </source>
</reference>
<evidence type="ECO:0000259" key="2">
    <source>
        <dbReference type="Pfam" id="PF07993"/>
    </source>
</evidence>
<keyword evidence="4" id="KW-1185">Reference proteome</keyword>
<evidence type="ECO:0000256" key="1">
    <source>
        <dbReference type="RuleBase" id="RU363097"/>
    </source>
</evidence>
<accession>A0A0L1IMQ7</accession>
<dbReference type="InterPro" id="IPR026055">
    <property type="entry name" value="FAR"/>
</dbReference>
<dbReference type="PANTHER" id="PTHR11011:SF45">
    <property type="entry name" value="FATTY ACYL-COA REDUCTASE CG8306-RELATED"/>
    <property type="match status" value="1"/>
</dbReference>
<dbReference type="OrthoDB" id="429813at2759"/>
<dbReference type="Proteomes" id="UP000037505">
    <property type="component" value="Unassembled WGS sequence"/>
</dbReference>
<organism evidence="3 4">
    <name type="scientific">Aspergillus nomiae NRRL (strain ATCC 15546 / NRRL 13137 / CBS 260.88 / M93)</name>
    <dbReference type="NCBI Taxonomy" id="1509407"/>
    <lineage>
        <taxon>Eukaryota</taxon>
        <taxon>Fungi</taxon>
        <taxon>Dikarya</taxon>
        <taxon>Ascomycota</taxon>
        <taxon>Pezizomycotina</taxon>
        <taxon>Eurotiomycetes</taxon>
        <taxon>Eurotiomycetidae</taxon>
        <taxon>Eurotiales</taxon>
        <taxon>Aspergillaceae</taxon>
        <taxon>Aspergillus</taxon>
        <taxon>Aspergillus subgen. Circumdati</taxon>
    </lineage>
</organism>
<dbReference type="GO" id="GO:0005777">
    <property type="term" value="C:peroxisome"/>
    <property type="evidence" value="ECO:0007669"/>
    <property type="project" value="TreeGrafter"/>
</dbReference>
<dbReference type="GO" id="GO:0080019">
    <property type="term" value="F:alcohol-forming very long-chain fatty acyl-CoA reductase activity"/>
    <property type="evidence" value="ECO:0007669"/>
    <property type="project" value="InterPro"/>
</dbReference>
<keyword evidence="1" id="KW-0521">NADP</keyword>
<comment type="catalytic activity">
    <reaction evidence="1">
        <text>a long-chain fatty acyl-CoA + 2 NADPH + 2 H(+) = a long-chain primary fatty alcohol + 2 NADP(+) + CoA</text>
        <dbReference type="Rhea" id="RHEA:52716"/>
        <dbReference type="ChEBI" id="CHEBI:15378"/>
        <dbReference type="ChEBI" id="CHEBI:57287"/>
        <dbReference type="ChEBI" id="CHEBI:57783"/>
        <dbReference type="ChEBI" id="CHEBI:58349"/>
        <dbReference type="ChEBI" id="CHEBI:77396"/>
        <dbReference type="ChEBI" id="CHEBI:83139"/>
        <dbReference type="EC" id="1.2.1.84"/>
    </reaction>
</comment>
<dbReference type="PANTHER" id="PTHR11011">
    <property type="entry name" value="MALE STERILITY PROTEIN 2-RELATED"/>
    <property type="match status" value="1"/>
</dbReference>
<evidence type="ECO:0000313" key="3">
    <source>
        <dbReference type="EMBL" id="KNG80874.1"/>
    </source>
</evidence>
<name>A0A0L1IMQ7_ASPN3</name>
<dbReference type="GO" id="GO:0035336">
    <property type="term" value="P:long-chain fatty-acyl-CoA metabolic process"/>
    <property type="evidence" value="ECO:0007669"/>
    <property type="project" value="TreeGrafter"/>
</dbReference>